<dbReference type="InterPro" id="IPR001753">
    <property type="entry name" value="Enoyl-CoA_hydra/iso"/>
</dbReference>
<sequence length="256" mass="27862">MSNVLYEKRDGVAYVTLNRPEAMNAIDEATNAELEEVWCDFRNDDAVDVAILTGSGQAFCAGADLKTFIPKWENANMLDVRKNIPKGLGGGLTRGQHRLYKPIIAAINGYAIGAGLEIALACDIRIASENAKFGVFEVRHGLHQGDGGLVRLVAIAGIGVALDLTLTGREISAQEALSLRLVTRVVPSENLMQAAEETAQMIRRNSRNAVQSAKETIFELIGRPLDDALRLEALYGYSSLGDFSDARERLAKFIKK</sequence>
<organism evidence="3 4">
    <name type="scientific">Calidifontibacillus erzurumensis</name>
    <dbReference type="NCBI Taxonomy" id="2741433"/>
    <lineage>
        <taxon>Bacteria</taxon>
        <taxon>Bacillati</taxon>
        <taxon>Bacillota</taxon>
        <taxon>Bacilli</taxon>
        <taxon>Bacillales</taxon>
        <taxon>Bacillaceae</taxon>
        <taxon>Calidifontibacillus/Schinkia group</taxon>
        <taxon>Calidifontibacillus</taxon>
    </lineage>
</organism>
<dbReference type="InterPro" id="IPR029045">
    <property type="entry name" value="ClpP/crotonase-like_dom_sf"/>
</dbReference>
<gene>
    <name evidence="3" type="ORF">HR057_01475</name>
</gene>
<dbReference type="SUPFAM" id="SSF52096">
    <property type="entry name" value="ClpP/crotonase"/>
    <property type="match status" value="1"/>
</dbReference>
<evidence type="ECO:0000313" key="4">
    <source>
        <dbReference type="Proteomes" id="UP000625804"/>
    </source>
</evidence>
<comment type="caution">
    <text evidence="3">The sequence shown here is derived from an EMBL/GenBank/DDBJ whole genome shotgun (WGS) entry which is preliminary data.</text>
</comment>
<dbReference type="PANTHER" id="PTHR43802:SF1">
    <property type="entry name" value="IP11341P-RELATED"/>
    <property type="match status" value="1"/>
</dbReference>
<dbReference type="PANTHER" id="PTHR43802">
    <property type="entry name" value="ENOYL-COA HYDRATASE"/>
    <property type="match status" value="1"/>
</dbReference>
<comment type="similarity">
    <text evidence="1 2">Belongs to the enoyl-CoA hydratase/isomerase family.</text>
</comment>
<dbReference type="Gene3D" id="3.90.226.10">
    <property type="entry name" value="2-enoyl-CoA Hydratase, Chain A, domain 1"/>
    <property type="match status" value="1"/>
</dbReference>
<evidence type="ECO:0000256" key="2">
    <source>
        <dbReference type="RuleBase" id="RU003707"/>
    </source>
</evidence>
<reference evidence="3" key="1">
    <citation type="submission" date="2020-06" db="EMBL/GenBank/DDBJ databases">
        <title>A novel thermopfilic bacterium from Erzurum, Turkey.</title>
        <authorList>
            <person name="Adiguzel A."/>
            <person name="Ay H."/>
            <person name="Baltaci M.O."/>
        </authorList>
    </citation>
    <scope>NUCLEOTIDE SEQUENCE</scope>
    <source>
        <strain evidence="3">P2</strain>
    </source>
</reference>
<dbReference type="RefSeq" id="WP_173729611.1">
    <property type="nucleotide sequence ID" value="NZ_JABTTE010000001.1"/>
</dbReference>
<dbReference type="Pfam" id="PF00378">
    <property type="entry name" value="ECH_1"/>
    <property type="match status" value="1"/>
</dbReference>
<dbReference type="AlphaFoldDB" id="A0A8J8GEN0"/>
<evidence type="ECO:0000256" key="1">
    <source>
        <dbReference type="ARBA" id="ARBA00005254"/>
    </source>
</evidence>
<dbReference type="InterPro" id="IPR018376">
    <property type="entry name" value="Enoyl-CoA_hyd/isom_CS"/>
</dbReference>
<protein>
    <submittedName>
        <fullName evidence="3">Enoyl-CoA hydratase/isomerase family protein</fullName>
    </submittedName>
</protein>
<dbReference type="EMBL" id="JABTTE010000001">
    <property type="protein sequence ID" value="NSL50428.1"/>
    <property type="molecule type" value="Genomic_DNA"/>
</dbReference>
<keyword evidence="4" id="KW-1185">Reference proteome</keyword>
<name>A0A8J8GEN0_9BACI</name>
<accession>A0A8J8GEN0</accession>
<proteinExistence type="inferred from homology"/>
<evidence type="ECO:0000313" key="3">
    <source>
        <dbReference type="EMBL" id="NSL50428.1"/>
    </source>
</evidence>
<dbReference type="Proteomes" id="UP000625804">
    <property type="component" value="Unassembled WGS sequence"/>
</dbReference>
<dbReference type="CDD" id="cd06558">
    <property type="entry name" value="crotonase-like"/>
    <property type="match status" value="1"/>
</dbReference>
<dbReference type="PROSITE" id="PS00166">
    <property type="entry name" value="ENOYL_COA_HYDRATASE"/>
    <property type="match status" value="1"/>
</dbReference>
<dbReference type="GO" id="GO:0003824">
    <property type="term" value="F:catalytic activity"/>
    <property type="evidence" value="ECO:0007669"/>
    <property type="project" value="InterPro"/>
</dbReference>